<organism evidence="1 3">
    <name type="scientific">Dreissena polymorpha</name>
    <name type="common">Zebra mussel</name>
    <name type="synonym">Mytilus polymorpha</name>
    <dbReference type="NCBI Taxonomy" id="45954"/>
    <lineage>
        <taxon>Eukaryota</taxon>
        <taxon>Metazoa</taxon>
        <taxon>Spiralia</taxon>
        <taxon>Lophotrochozoa</taxon>
        <taxon>Mollusca</taxon>
        <taxon>Bivalvia</taxon>
        <taxon>Autobranchia</taxon>
        <taxon>Heteroconchia</taxon>
        <taxon>Euheterodonta</taxon>
        <taxon>Imparidentia</taxon>
        <taxon>Neoheterodontei</taxon>
        <taxon>Myida</taxon>
        <taxon>Dreissenoidea</taxon>
        <taxon>Dreissenidae</taxon>
        <taxon>Dreissena</taxon>
    </lineage>
</organism>
<reference evidence="1" key="2">
    <citation type="submission" date="2020-11" db="EMBL/GenBank/DDBJ databases">
        <authorList>
            <person name="McCartney M.A."/>
            <person name="Auch B."/>
            <person name="Kono T."/>
            <person name="Mallez S."/>
            <person name="Becker A."/>
            <person name="Gohl D.M."/>
            <person name="Silverstein K.A.T."/>
            <person name="Koren S."/>
            <person name="Bechman K.B."/>
            <person name="Herman A."/>
            <person name="Abrahante J.E."/>
            <person name="Garbe J."/>
        </authorList>
    </citation>
    <scope>NUCLEOTIDE SEQUENCE</scope>
    <source>
        <strain evidence="1">Duluth1</strain>
        <tissue evidence="1">Whole animal</tissue>
    </source>
</reference>
<dbReference type="Proteomes" id="UP000828390">
    <property type="component" value="Unassembled WGS sequence"/>
</dbReference>
<gene>
    <name evidence="1" type="ORF">DPMN_065241</name>
    <name evidence="2" type="ORF">DPMN_065278</name>
</gene>
<reference evidence="1" key="1">
    <citation type="journal article" date="2019" name="bioRxiv">
        <title>The Genome of the Zebra Mussel, Dreissena polymorpha: A Resource for Invasive Species Research.</title>
        <authorList>
            <person name="McCartney M.A."/>
            <person name="Auch B."/>
            <person name="Kono T."/>
            <person name="Mallez S."/>
            <person name="Zhang Y."/>
            <person name="Obille A."/>
            <person name="Becker A."/>
            <person name="Abrahante J.E."/>
            <person name="Garbe J."/>
            <person name="Badalamenti J.P."/>
            <person name="Herman A."/>
            <person name="Mangelson H."/>
            <person name="Liachko I."/>
            <person name="Sullivan S."/>
            <person name="Sone E.D."/>
            <person name="Koren S."/>
            <person name="Silverstein K.A.T."/>
            <person name="Beckman K.B."/>
            <person name="Gohl D.M."/>
        </authorList>
    </citation>
    <scope>NUCLEOTIDE SEQUENCE</scope>
    <source>
        <strain evidence="1">Duluth1</strain>
        <tissue evidence="1">Whole animal</tissue>
    </source>
</reference>
<sequence>MRKLYRFLLQACTDGTFGNNCEQTCGYCNVGVCSPVNGQCQDSCKPGYSGPLCKEREYMI</sequence>
<keyword evidence="3" id="KW-1185">Reference proteome</keyword>
<name>A0A9D4HK56_DREPO</name>
<dbReference type="Gene3D" id="2.170.300.10">
    <property type="entry name" value="Tie2 ligand-binding domain superfamily"/>
    <property type="match status" value="1"/>
</dbReference>
<accession>A0A9D4HK56</accession>
<comment type="caution">
    <text evidence="1">The sequence shown here is derived from an EMBL/GenBank/DDBJ whole genome shotgun (WGS) entry which is preliminary data.</text>
</comment>
<proteinExistence type="predicted"/>
<protein>
    <submittedName>
        <fullName evidence="1">Uncharacterized protein</fullName>
    </submittedName>
</protein>
<dbReference type="EMBL" id="JAIWYP010000013">
    <property type="protein sequence ID" value="KAH3722285.1"/>
    <property type="molecule type" value="Genomic_DNA"/>
</dbReference>
<evidence type="ECO:0000313" key="2">
    <source>
        <dbReference type="EMBL" id="KAH3722321.1"/>
    </source>
</evidence>
<dbReference type="EMBL" id="JAIWYP010000013">
    <property type="protein sequence ID" value="KAH3722321.1"/>
    <property type="molecule type" value="Genomic_DNA"/>
</dbReference>
<dbReference type="AlphaFoldDB" id="A0A9D4HK56"/>
<evidence type="ECO:0000313" key="1">
    <source>
        <dbReference type="EMBL" id="KAH3722285.1"/>
    </source>
</evidence>
<evidence type="ECO:0000313" key="3">
    <source>
        <dbReference type="Proteomes" id="UP000828390"/>
    </source>
</evidence>